<accession>A0A0E9SUH3</accession>
<protein>
    <submittedName>
        <fullName evidence="1">Uncharacterized protein</fullName>
    </submittedName>
</protein>
<name>A0A0E9SUH3_ANGAN</name>
<reference evidence="1" key="2">
    <citation type="journal article" date="2015" name="Fish Shellfish Immunol.">
        <title>Early steps in the European eel (Anguilla anguilla)-Vibrio vulnificus interaction in the gills: Role of the RtxA13 toxin.</title>
        <authorList>
            <person name="Callol A."/>
            <person name="Pajuelo D."/>
            <person name="Ebbesson L."/>
            <person name="Teles M."/>
            <person name="MacKenzie S."/>
            <person name="Amaro C."/>
        </authorList>
    </citation>
    <scope>NUCLEOTIDE SEQUENCE</scope>
</reference>
<proteinExistence type="predicted"/>
<dbReference type="AlphaFoldDB" id="A0A0E9SUH3"/>
<dbReference type="EMBL" id="GBXM01064369">
    <property type="protein sequence ID" value="JAH44208.1"/>
    <property type="molecule type" value="Transcribed_RNA"/>
</dbReference>
<reference evidence="1" key="1">
    <citation type="submission" date="2014-11" db="EMBL/GenBank/DDBJ databases">
        <authorList>
            <person name="Amaro Gonzalez C."/>
        </authorList>
    </citation>
    <scope>NUCLEOTIDE SEQUENCE</scope>
</reference>
<sequence length="33" mass="3681">MSQCVVQQVSDPVLRRLTCIQFLHCHVPAAPGF</sequence>
<organism evidence="1">
    <name type="scientific">Anguilla anguilla</name>
    <name type="common">European freshwater eel</name>
    <name type="synonym">Muraena anguilla</name>
    <dbReference type="NCBI Taxonomy" id="7936"/>
    <lineage>
        <taxon>Eukaryota</taxon>
        <taxon>Metazoa</taxon>
        <taxon>Chordata</taxon>
        <taxon>Craniata</taxon>
        <taxon>Vertebrata</taxon>
        <taxon>Euteleostomi</taxon>
        <taxon>Actinopterygii</taxon>
        <taxon>Neopterygii</taxon>
        <taxon>Teleostei</taxon>
        <taxon>Anguilliformes</taxon>
        <taxon>Anguillidae</taxon>
        <taxon>Anguilla</taxon>
    </lineage>
</organism>
<evidence type="ECO:0000313" key="1">
    <source>
        <dbReference type="EMBL" id="JAH44208.1"/>
    </source>
</evidence>